<reference evidence="3" key="1">
    <citation type="submission" date="2013-03" db="EMBL/GenBank/DDBJ databases">
        <title>The Genome Sequence of Anopheles christyi ACHKN1017.</title>
        <authorList>
            <consortium name="The Broad Institute Genomics Platform"/>
            <person name="Neafsey D.E."/>
            <person name="Besansky N."/>
            <person name="Walker B."/>
            <person name="Young S.K."/>
            <person name="Zeng Q."/>
            <person name="Gargeya S."/>
            <person name="Fitzgerald M."/>
            <person name="Haas B."/>
            <person name="Abouelleil A."/>
            <person name="Allen A.W."/>
            <person name="Alvarado L."/>
            <person name="Arachchi H.M."/>
            <person name="Berlin A.M."/>
            <person name="Chapman S.B."/>
            <person name="Gainer-Dewar J."/>
            <person name="Goldberg J."/>
            <person name="Griggs A."/>
            <person name="Gujja S."/>
            <person name="Hansen M."/>
            <person name="Howarth C."/>
            <person name="Imamovic A."/>
            <person name="Ireland A."/>
            <person name="Larimer J."/>
            <person name="McCowan C."/>
            <person name="Murphy C."/>
            <person name="Pearson M."/>
            <person name="Poon T.W."/>
            <person name="Priest M."/>
            <person name="Roberts A."/>
            <person name="Saif S."/>
            <person name="Shea T."/>
            <person name="Sisk P."/>
            <person name="Sykes S."/>
            <person name="Wortman J."/>
            <person name="Nusbaum C."/>
            <person name="Birren B."/>
        </authorList>
    </citation>
    <scope>NUCLEOTIDE SEQUENCE [LARGE SCALE GENOMIC DNA]</scope>
    <source>
        <strain evidence="3">ACHKN1017</strain>
    </source>
</reference>
<dbReference type="EnsemblMetazoa" id="ACHR014082-RA">
    <property type="protein sequence ID" value="ACHR014082-PA"/>
    <property type="gene ID" value="ACHR014082"/>
</dbReference>
<feature type="signal peptide" evidence="1">
    <location>
        <begin position="1"/>
        <end position="20"/>
    </location>
</feature>
<dbReference type="PROSITE" id="PS51257">
    <property type="entry name" value="PROKAR_LIPOPROTEIN"/>
    <property type="match status" value="1"/>
</dbReference>
<dbReference type="VEuPathDB" id="VectorBase:ACHR014082"/>
<organism evidence="2 3">
    <name type="scientific">Anopheles christyi</name>
    <dbReference type="NCBI Taxonomy" id="43041"/>
    <lineage>
        <taxon>Eukaryota</taxon>
        <taxon>Metazoa</taxon>
        <taxon>Ecdysozoa</taxon>
        <taxon>Arthropoda</taxon>
        <taxon>Hexapoda</taxon>
        <taxon>Insecta</taxon>
        <taxon>Pterygota</taxon>
        <taxon>Neoptera</taxon>
        <taxon>Endopterygota</taxon>
        <taxon>Diptera</taxon>
        <taxon>Nematocera</taxon>
        <taxon>Culicoidea</taxon>
        <taxon>Culicidae</taxon>
        <taxon>Anophelinae</taxon>
        <taxon>Anopheles</taxon>
    </lineage>
</organism>
<evidence type="ECO:0000313" key="3">
    <source>
        <dbReference type="Proteomes" id="UP000075881"/>
    </source>
</evidence>
<dbReference type="Proteomes" id="UP000075881">
    <property type="component" value="Unassembled WGS sequence"/>
</dbReference>
<name>A0A182KHX7_9DIPT</name>
<protein>
    <submittedName>
        <fullName evidence="2">Uncharacterized protein</fullName>
    </submittedName>
</protein>
<dbReference type="AlphaFoldDB" id="A0A182KHX7"/>
<keyword evidence="1" id="KW-0732">Signal</keyword>
<accession>A0A182KHX7</accession>
<sequence>MIAQTERLFILTIALHFVCACVYSEPFVSQPSTFVRN</sequence>
<keyword evidence="3" id="KW-1185">Reference proteome</keyword>
<evidence type="ECO:0000313" key="2">
    <source>
        <dbReference type="EnsemblMetazoa" id="ACHR014082-PA"/>
    </source>
</evidence>
<feature type="chain" id="PRO_5008125549" evidence="1">
    <location>
        <begin position="21"/>
        <end position="37"/>
    </location>
</feature>
<reference evidence="2" key="2">
    <citation type="submission" date="2020-05" db="UniProtKB">
        <authorList>
            <consortium name="EnsemblMetazoa"/>
        </authorList>
    </citation>
    <scope>IDENTIFICATION</scope>
    <source>
        <strain evidence="2">ACHKN1017</strain>
    </source>
</reference>
<proteinExistence type="predicted"/>
<evidence type="ECO:0000256" key="1">
    <source>
        <dbReference type="SAM" id="SignalP"/>
    </source>
</evidence>